<dbReference type="GO" id="GO:0007189">
    <property type="term" value="P:adenylate cyclase-activating G protein-coupled receptor signaling pathway"/>
    <property type="evidence" value="ECO:0007669"/>
    <property type="project" value="TreeGrafter"/>
</dbReference>
<evidence type="ECO:0000256" key="3">
    <source>
        <dbReference type="ARBA" id="ARBA00022989"/>
    </source>
</evidence>
<dbReference type="PANTHER" id="PTHR23112">
    <property type="entry name" value="G PROTEIN-COUPLED RECEPTOR 157-RELATED"/>
    <property type="match status" value="1"/>
</dbReference>
<evidence type="ECO:0000256" key="1">
    <source>
        <dbReference type="ARBA" id="ARBA00004141"/>
    </source>
</evidence>
<dbReference type="GO" id="GO:0004930">
    <property type="term" value="F:G protein-coupled receptor activity"/>
    <property type="evidence" value="ECO:0007669"/>
    <property type="project" value="TreeGrafter"/>
</dbReference>
<feature type="region of interest" description="Disordered" evidence="5">
    <location>
        <begin position="445"/>
        <end position="487"/>
    </location>
</feature>
<feature type="region of interest" description="Disordered" evidence="5">
    <location>
        <begin position="281"/>
        <end position="341"/>
    </location>
</feature>
<feature type="transmembrane region" description="Helical" evidence="6">
    <location>
        <begin position="400"/>
        <end position="420"/>
    </location>
</feature>
<evidence type="ECO:0000256" key="4">
    <source>
        <dbReference type="ARBA" id="ARBA00023136"/>
    </source>
</evidence>
<organism evidence="7 8">
    <name type="scientific">Fusarium tricinctum</name>
    <dbReference type="NCBI Taxonomy" id="61284"/>
    <lineage>
        <taxon>Eukaryota</taxon>
        <taxon>Fungi</taxon>
        <taxon>Dikarya</taxon>
        <taxon>Ascomycota</taxon>
        <taxon>Pezizomycotina</taxon>
        <taxon>Sordariomycetes</taxon>
        <taxon>Hypocreomycetidae</taxon>
        <taxon>Hypocreales</taxon>
        <taxon>Nectriaceae</taxon>
        <taxon>Fusarium</taxon>
        <taxon>Fusarium tricinctum species complex</taxon>
    </lineage>
</organism>
<sequence length="487" mass="54838">MTHKFIAGRGVDLLTESQRHTLVLFERIGGSISLVAVLMIFVAYALVPRVRNVQNTFIVFASVANIGACCASIIAMDGLELGVASPLCQAQSFMFHMQVTTRLLLYPSPLANIPPRFMQSDPWWSLAMAFNVFLVFFFRAKPDSFRRWWWVYCLICYGGPFAIAIALLLVRNPNRGPVFGQATIWCWVNRDWENIRIYTYYMLIWVCIAGSILFYFMVGWHVFRARNRLKSLSASKIREPAHIEQPQSQTSQQRQVDFLSVPQDCFYGTIVTEVQVVHSTPSANHLPTEPRPAYTARSSSPQISFDEAPSAMQGPNSHYFSTSISPGITRPEQSSGSPLRRITSATSRTVNKFVIDDPIKRAYLRTSFLFALSVLVTWIPSSLNRIHSWLMGTSPFEYHAATAAVLPLQGLWNAVIFFVTSGGPLREWFRNFGSQPALQEREMAEIRGDHDEHVGRSGESFLDDTDSGSDVELRRMGEAPGKRSASL</sequence>
<accession>A0A8K0RSU7</accession>
<feature type="transmembrane region" description="Helical" evidence="6">
    <location>
        <begin position="362"/>
        <end position="380"/>
    </location>
</feature>
<comment type="caution">
    <text evidence="7">The sequence shown here is derived from an EMBL/GenBank/DDBJ whole genome shotgun (WGS) entry which is preliminary data.</text>
</comment>
<evidence type="ECO:0000313" key="7">
    <source>
        <dbReference type="EMBL" id="KAH7238393.1"/>
    </source>
</evidence>
<evidence type="ECO:0000313" key="8">
    <source>
        <dbReference type="Proteomes" id="UP000813427"/>
    </source>
</evidence>
<feature type="compositionally biased region" description="Basic and acidic residues" evidence="5">
    <location>
        <begin position="471"/>
        <end position="481"/>
    </location>
</feature>
<feature type="transmembrane region" description="Helical" evidence="6">
    <location>
        <begin position="56"/>
        <end position="76"/>
    </location>
</feature>
<keyword evidence="2 6" id="KW-0812">Transmembrane</keyword>
<proteinExistence type="predicted"/>
<keyword evidence="8" id="KW-1185">Reference proteome</keyword>
<dbReference type="GO" id="GO:0005886">
    <property type="term" value="C:plasma membrane"/>
    <property type="evidence" value="ECO:0007669"/>
    <property type="project" value="TreeGrafter"/>
</dbReference>
<evidence type="ECO:0000256" key="2">
    <source>
        <dbReference type="ARBA" id="ARBA00022692"/>
    </source>
</evidence>
<reference evidence="7" key="1">
    <citation type="journal article" date="2021" name="Nat. Commun.">
        <title>Genetic determinants of endophytism in the Arabidopsis root mycobiome.</title>
        <authorList>
            <person name="Mesny F."/>
            <person name="Miyauchi S."/>
            <person name="Thiergart T."/>
            <person name="Pickel B."/>
            <person name="Atanasova L."/>
            <person name="Karlsson M."/>
            <person name="Huettel B."/>
            <person name="Barry K.W."/>
            <person name="Haridas S."/>
            <person name="Chen C."/>
            <person name="Bauer D."/>
            <person name="Andreopoulos W."/>
            <person name="Pangilinan J."/>
            <person name="LaButti K."/>
            <person name="Riley R."/>
            <person name="Lipzen A."/>
            <person name="Clum A."/>
            <person name="Drula E."/>
            <person name="Henrissat B."/>
            <person name="Kohler A."/>
            <person name="Grigoriev I.V."/>
            <person name="Martin F.M."/>
            <person name="Hacquard S."/>
        </authorList>
    </citation>
    <scope>NUCLEOTIDE SEQUENCE</scope>
    <source>
        <strain evidence="7">MPI-SDFR-AT-0068</strain>
    </source>
</reference>
<comment type="subcellular location">
    <subcellularLocation>
        <location evidence="1">Membrane</location>
        <topology evidence="1">Multi-pass membrane protein</topology>
    </subcellularLocation>
</comment>
<dbReference type="AlphaFoldDB" id="A0A8K0RSU7"/>
<feature type="transmembrane region" description="Helical" evidence="6">
    <location>
        <begin position="28"/>
        <end position="47"/>
    </location>
</feature>
<evidence type="ECO:0008006" key="9">
    <source>
        <dbReference type="Google" id="ProtNLM"/>
    </source>
</evidence>
<dbReference type="EMBL" id="JAGPXF010000006">
    <property type="protein sequence ID" value="KAH7238393.1"/>
    <property type="molecule type" value="Genomic_DNA"/>
</dbReference>
<evidence type="ECO:0000256" key="5">
    <source>
        <dbReference type="SAM" id="MobiDB-lite"/>
    </source>
</evidence>
<feature type="compositionally biased region" description="Basic and acidic residues" evidence="5">
    <location>
        <begin position="445"/>
        <end position="456"/>
    </location>
</feature>
<dbReference type="Gene3D" id="1.20.1070.10">
    <property type="entry name" value="Rhodopsin 7-helix transmembrane proteins"/>
    <property type="match status" value="1"/>
</dbReference>
<keyword evidence="3 6" id="KW-1133">Transmembrane helix</keyword>
<dbReference type="OrthoDB" id="18453at2759"/>
<feature type="transmembrane region" description="Helical" evidence="6">
    <location>
        <begin position="122"/>
        <end position="138"/>
    </location>
</feature>
<name>A0A8K0RSU7_9HYPO</name>
<gene>
    <name evidence="7" type="ORF">BKA59DRAFT_531064</name>
</gene>
<evidence type="ECO:0000256" key="6">
    <source>
        <dbReference type="SAM" id="Phobius"/>
    </source>
</evidence>
<feature type="transmembrane region" description="Helical" evidence="6">
    <location>
        <begin position="198"/>
        <end position="223"/>
    </location>
</feature>
<dbReference type="PANTHER" id="PTHR23112:SF0">
    <property type="entry name" value="TRANSMEMBRANE PROTEIN 116"/>
    <property type="match status" value="1"/>
</dbReference>
<protein>
    <recommendedName>
        <fullName evidence="9">G-protein coupled receptors family 2 profile 2 domain-containing protein</fullName>
    </recommendedName>
</protein>
<feature type="compositionally biased region" description="Polar residues" evidence="5">
    <location>
        <begin position="313"/>
        <end position="341"/>
    </location>
</feature>
<keyword evidence="4 6" id="KW-0472">Membrane</keyword>
<dbReference type="Proteomes" id="UP000813427">
    <property type="component" value="Unassembled WGS sequence"/>
</dbReference>
<feature type="transmembrane region" description="Helical" evidence="6">
    <location>
        <begin position="150"/>
        <end position="170"/>
    </location>
</feature>
<dbReference type="SUPFAM" id="SSF81321">
    <property type="entry name" value="Family A G protein-coupled receptor-like"/>
    <property type="match status" value="1"/>
</dbReference>